<dbReference type="InterPro" id="IPR059003">
    <property type="entry name" value="At1g61900_C"/>
</dbReference>
<dbReference type="Proteomes" id="UP000825729">
    <property type="component" value="Unassembled WGS sequence"/>
</dbReference>
<dbReference type="GO" id="GO:0005886">
    <property type="term" value="C:plasma membrane"/>
    <property type="evidence" value="ECO:0007669"/>
    <property type="project" value="TreeGrafter"/>
</dbReference>
<evidence type="ECO:0000259" key="3">
    <source>
        <dbReference type="Pfam" id="PF26584"/>
    </source>
</evidence>
<keyword evidence="5" id="KW-1185">Reference proteome</keyword>
<dbReference type="Pfam" id="PF26584">
    <property type="entry name" value="At1g61900"/>
    <property type="match status" value="1"/>
</dbReference>
<evidence type="ECO:0000313" key="5">
    <source>
        <dbReference type="Proteomes" id="UP000825729"/>
    </source>
</evidence>
<protein>
    <recommendedName>
        <fullName evidence="6">SPARK domain-containing protein</fullName>
    </recommendedName>
</protein>
<feature type="chain" id="PRO_5043955870" description="SPARK domain-containing protein" evidence="1">
    <location>
        <begin position="18"/>
        <end position="465"/>
    </location>
</feature>
<dbReference type="EMBL" id="JAINDJ010000003">
    <property type="protein sequence ID" value="KAG9454048.1"/>
    <property type="molecule type" value="Genomic_DNA"/>
</dbReference>
<sequence length="465" mass="49752">MARGAFLSLNLELFVCASLLFFCAHKYNCKELDYIPDLNMSSLQQGSVVMKEKENALLPATSPHSSPEPFIPLLAPSPLTPFTNSSVPRLSGLCTLNFSAAENMITIAAVDCWGFFAPLMANVICCPQLHATVAVLIGQTSKETGQLALDKTQANHCLPDIQEILTAQGANGSLSQICSIHPSNLTAASCPVQDVNEFEGMVDMSRLLAACERVDGVTECCSQICQNEISEAATKLVLKDEGVAGMGGPGASVDHLAKVDDCKQIVLRWLAGKLDPIMAKQVLRRISNCNLNKACPLVFPDTRNIAKYCQDEVENVTACCNAMGSYIAHLQKQSFITNLQALDCAALLGAKLRKVNITKNVFGLCHVSLKDFSLQVGLQESGCLLPSLPSDATLQSTGISFTCDLNDNIAAPWPSASSPPSISACNKTIRLPALPAATSASNDLKFMGFQLLSAFTTILLAFPKF</sequence>
<evidence type="ECO:0000256" key="1">
    <source>
        <dbReference type="SAM" id="SignalP"/>
    </source>
</evidence>
<evidence type="ECO:0000313" key="4">
    <source>
        <dbReference type="EMBL" id="KAG9454048.1"/>
    </source>
</evidence>
<dbReference type="AlphaFoldDB" id="A0AAV7EZ46"/>
<name>A0AAV7EZ46_ARIFI</name>
<evidence type="ECO:0000259" key="2">
    <source>
        <dbReference type="Pfam" id="PF19160"/>
    </source>
</evidence>
<organism evidence="4 5">
    <name type="scientific">Aristolochia fimbriata</name>
    <name type="common">White veined hardy Dutchman's pipe vine</name>
    <dbReference type="NCBI Taxonomy" id="158543"/>
    <lineage>
        <taxon>Eukaryota</taxon>
        <taxon>Viridiplantae</taxon>
        <taxon>Streptophyta</taxon>
        <taxon>Embryophyta</taxon>
        <taxon>Tracheophyta</taxon>
        <taxon>Spermatophyta</taxon>
        <taxon>Magnoliopsida</taxon>
        <taxon>Magnoliidae</taxon>
        <taxon>Piperales</taxon>
        <taxon>Aristolochiaceae</taxon>
        <taxon>Aristolochia</taxon>
    </lineage>
</organism>
<evidence type="ECO:0008006" key="6">
    <source>
        <dbReference type="Google" id="ProtNLM"/>
    </source>
</evidence>
<dbReference type="InterPro" id="IPR040336">
    <property type="entry name" value="At1g61900-like"/>
</dbReference>
<feature type="domain" description="SPARK" evidence="2">
    <location>
        <begin position="91"/>
        <end position="239"/>
    </location>
</feature>
<feature type="signal peptide" evidence="1">
    <location>
        <begin position="1"/>
        <end position="17"/>
    </location>
</feature>
<comment type="caution">
    <text evidence="4">The sequence shown here is derived from an EMBL/GenBank/DDBJ whole genome shotgun (WGS) entry which is preliminary data.</text>
</comment>
<keyword evidence="1" id="KW-0732">Signal</keyword>
<reference evidence="4 5" key="1">
    <citation type="submission" date="2021-07" db="EMBL/GenBank/DDBJ databases">
        <title>The Aristolochia fimbriata genome: insights into angiosperm evolution, floral development and chemical biosynthesis.</title>
        <authorList>
            <person name="Jiao Y."/>
        </authorList>
    </citation>
    <scope>NUCLEOTIDE SEQUENCE [LARGE SCALE GENOMIC DNA]</scope>
    <source>
        <strain evidence="4">IBCAS-2021</strain>
        <tissue evidence="4">Leaf</tissue>
    </source>
</reference>
<dbReference type="InterPro" id="IPR043891">
    <property type="entry name" value="SPARK"/>
</dbReference>
<proteinExistence type="predicted"/>
<dbReference type="Pfam" id="PF19160">
    <property type="entry name" value="SPARK"/>
    <property type="match status" value="1"/>
</dbReference>
<dbReference type="PANTHER" id="PTHR33831">
    <property type="entry name" value="GPI-ANCHORED PROTEIN"/>
    <property type="match status" value="1"/>
</dbReference>
<dbReference type="PANTHER" id="PTHR33831:SF5">
    <property type="entry name" value="OS07G0102300 PROTEIN"/>
    <property type="match status" value="1"/>
</dbReference>
<gene>
    <name evidence="4" type="ORF">H6P81_006952</name>
</gene>
<accession>A0AAV7EZ46</accession>
<feature type="domain" description="At1g61900-like C-terminal" evidence="3">
    <location>
        <begin position="293"/>
        <end position="366"/>
    </location>
</feature>